<organism evidence="2 3">
    <name type="scientific">Sedimentitalea todarodis</name>
    <dbReference type="NCBI Taxonomy" id="1631240"/>
    <lineage>
        <taxon>Bacteria</taxon>
        <taxon>Pseudomonadati</taxon>
        <taxon>Pseudomonadota</taxon>
        <taxon>Alphaproteobacteria</taxon>
        <taxon>Rhodobacterales</taxon>
        <taxon>Paracoccaceae</taxon>
        <taxon>Sedimentitalea</taxon>
    </lineage>
</organism>
<dbReference type="RefSeq" id="WP_316779140.1">
    <property type="nucleotide sequence ID" value="NZ_JASMWN010000015.1"/>
</dbReference>
<dbReference type="InterPro" id="IPR025979">
    <property type="entry name" value="ChrR-like_cupin_dom"/>
</dbReference>
<dbReference type="EMBL" id="JASMWN010000015">
    <property type="protein sequence ID" value="MDU9005560.1"/>
    <property type="molecule type" value="Genomic_DNA"/>
</dbReference>
<gene>
    <name evidence="2" type="ORF">QO231_17130</name>
</gene>
<evidence type="ECO:0000313" key="2">
    <source>
        <dbReference type="EMBL" id="MDU9005560.1"/>
    </source>
</evidence>
<sequence length="118" mass="13230">MSRVTGAAYEPMTIDNRVCDDVWWHNISFDEESGRGSYLMLLAPGASSWPHEHVGMEEFYVLEGELVDFDGHIYAAGDFVCLRAGSRHSSISPSGCKLIVTHHGRTRKLNDNEWTAET</sequence>
<reference evidence="3" key="1">
    <citation type="submission" date="2023-05" db="EMBL/GenBank/DDBJ databases">
        <title>Sedimentitalea sp. nov. JM2-8.</title>
        <authorList>
            <person name="Huang J."/>
        </authorList>
    </citation>
    <scope>NUCLEOTIDE SEQUENCE [LARGE SCALE GENOMIC DNA]</scope>
    <source>
        <strain evidence="3">KHS03</strain>
    </source>
</reference>
<keyword evidence="3" id="KW-1185">Reference proteome</keyword>
<proteinExistence type="predicted"/>
<name>A0ABU3VHS7_9RHOB</name>
<dbReference type="SUPFAM" id="SSF51182">
    <property type="entry name" value="RmlC-like cupins"/>
    <property type="match status" value="1"/>
</dbReference>
<dbReference type="Gene3D" id="2.60.120.10">
    <property type="entry name" value="Jelly Rolls"/>
    <property type="match status" value="1"/>
</dbReference>
<dbReference type="InterPro" id="IPR014710">
    <property type="entry name" value="RmlC-like_jellyroll"/>
</dbReference>
<feature type="domain" description="ChrR-like cupin" evidence="1">
    <location>
        <begin position="20"/>
        <end position="102"/>
    </location>
</feature>
<comment type="caution">
    <text evidence="2">The sequence shown here is derived from an EMBL/GenBank/DDBJ whole genome shotgun (WGS) entry which is preliminary data.</text>
</comment>
<protein>
    <submittedName>
        <fullName evidence="2">Cupin domain-containing protein</fullName>
    </submittedName>
</protein>
<evidence type="ECO:0000259" key="1">
    <source>
        <dbReference type="Pfam" id="PF12973"/>
    </source>
</evidence>
<evidence type="ECO:0000313" key="3">
    <source>
        <dbReference type="Proteomes" id="UP001255416"/>
    </source>
</evidence>
<accession>A0ABU3VHS7</accession>
<dbReference type="Proteomes" id="UP001255416">
    <property type="component" value="Unassembled WGS sequence"/>
</dbReference>
<dbReference type="Pfam" id="PF12973">
    <property type="entry name" value="Cupin_7"/>
    <property type="match status" value="1"/>
</dbReference>
<dbReference type="InterPro" id="IPR011051">
    <property type="entry name" value="RmlC_Cupin_sf"/>
</dbReference>